<dbReference type="PANTHER" id="PTHR19918:SF5">
    <property type="entry name" value="MEIOSIS-SPECIFIC APC_C ACTIVATOR PROTEIN AMA1"/>
    <property type="match status" value="1"/>
</dbReference>
<keyword evidence="2" id="KW-0677">Repeat</keyword>
<dbReference type="InterPro" id="IPR001680">
    <property type="entry name" value="WD40_rpt"/>
</dbReference>
<feature type="compositionally biased region" description="Basic and acidic residues" evidence="3">
    <location>
        <begin position="713"/>
        <end position="731"/>
    </location>
</feature>
<keyword evidence="1" id="KW-0853">WD repeat</keyword>
<feature type="region of interest" description="Disordered" evidence="3">
    <location>
        <begin position="296"/>
        <end position="315"/>
    </location>
</feature>
<dbReference type="GO" id="GO:1905786">
    <property type="term" value="P:positive regulation of anaphase-promoting complex-dependent catabolic process"/>
    <property type="evidence" value="ECO:0007669"/>
    <property type="project" value="TreeGrafter"/>
</dbReference>
<dbReference type="OMA" id="IPWGPYG"/>
<feature type="compositionally biased region" description="Basic and acidic residues" evidence="3">
    <location>
        <begin position="297"/>
        <end position="311"/>
    </location>
</feature>
<feature type="region of interest" description="Disordered" evidence="3">
    <location>
        <begin position="1"/>
        <end position="151"/>
    </location>
</feature>
<dbReference type="InterPro" id="IPR015943">
    <property type="entry name" value="WD40/YVTN_repeat-like_dom_sf"/>
</dbReference>
<dbReference type="GO" id="GO:0010997">
    <property type="term" value="F:anaphase-promoting complex binding"/>
    <property type="evidence" value="ECO:0007669"/>
    <property type="project" value="InterPro"/>
</dbReference>
<dbReference type="InterPro" id="IPR033010">
    <property type="entry name" value="Cdc20/Fizzy"/>
</dbReference>
<dbReference type="PANTHER" id="PTHR19918">
    <property type="entry name" value="CELL DIVISION CYCLE 20 CDC20 FIZZY -RELATED"/>
    <property type="match status" value="1"/>
</dbReference>
<dbReference type="SMART" id="SM00320">
    <property type="entry name" value="WD40"/>
    <property type="match status" value="4"/>
</dbReference>
<dbReference type="FunCoup" id="A0A161U1N4">
    <property type="interactions" value="143"/>
</dbReference>
<feature type="compositionally biased region" description="Polar residues" evidence="3">
    <location>
        <begin position="134"/>
        <end position="151"/>
    </location>
</feature>
<evidence type="ECO:0000313" key="4">
    <source>
        <dbReference type="EMBL" id="KZF19904.1"/>
    </source>
</evidence>
<name>A0A161U1N4_XYLHT</name>
<dbReference type="GO" id="GO:0005680">
    <property type="term" value="C:anaphase-promoting complex"/>
    <property type="evidence" value="ECO:0007669"/>
    <property type="project" value="TreeGrafter"/>
</dbReference>
<reference evidence="4 5" key="1">
    <citation type="journal article" date="2016" name="Fungal Biol.">
        <title>The genome of Xylona heveae provides a window into fungal endophytism.</title>
        <authorList>
            <person name="Gazis R."/>
            <person name="Kuo A."/>
            <person name="Riley R."/>
            <person name="LaButti K."/>
            <person name="Lipzen A."/>
            <person name="Lin J."/>
            <person name="Amirebrahimi M."/>
            <person name="Hesse C.N."/>
            <person name="Spatafora J.W."/>
            <person name="Henrissat B."/>
            <person name="Hainaut M."/>
            <person name="Grigoriev I.V."/>
            <person name="Hibbett D.S."/>
        </authorList>
    </citation>
    <scope>NUCLEOTIDE SEQUENCE [LARGE SCALE GENOMIC DNA]</scope>
    <source>
        <strain evidence="4 5">TC161</strain>
    </source>
</reference>
<dbReference type="GO" id="GO:0031145">
    <property type="term" value="P:anaphase-promoting complex-dependent catabolic process"/>
    <property type="evidence" value="ECO:0007669"/>
    <property type="project" value="TreeGrafter"/>
</dbReference>
<dbReference type="Proteomes" id="UP000076632">
    <property type="component" value="Unassembled WGS sequence"/>
</dbReference>
<dbReference type="Gene3D" id="2.130.10.10">
    <property type="entry name" value="YVTN repeat-like/Quinoprotein amine dehydrogenase"/>
    <property type="match status" value="1"/>
</dbReference>
<sequence>MRSSSSESTEDVTPITPPLSPELHVSPLDKHIRKRRTYSLPQSFDLSKPLGSALPSPPVDDVFGQSTPLGQASRAMGAFPFPQTPDALQSRSFPSRLSASGSSQAGPSLSRAGSQSQRKRSRPSSDRFIPLRRSPSSSTSFHMNKPVNTLSSAEKILRRRSASPDPFSTTFVPRPIPPERIRAVHHPPALLNQRPGSLTSSGILGIRRQSASLLNRQASLGAVWNVGGQTAAVAGPIAGVPDGRGGMLGSGTNAPMYNSAFLQGETPDQDLEKHQGRLALALDVDRTNRILGVGDSAVERGSPETPSKVRSESAPLIGKRKREQFVEPRTVWRNGEWTREGSQASKRPIKPTRKPVPLSPFRVLDAPALRDDYYCSLLAFSHTVNCLAVGLDARVYLWSEKLGVQHPPDRLFTNRLAYVASLSFSSTEGGHSILAIGKADGHVLLWSPFDKEERFEIKQPTPISCLAFKPKVTRRISARDSSVMVDTEELLVGNEIGDIHFYSVEWTNAVDRSIHNWDGAVILIARIAVHSQQICGLAWSPDGDFFASGANDNACCYFETNQITGSHVHTDLMSIEDEFGRQQTTGRQVLSRVFCRGREKRRWLLNAAIKAIAFCPWQRGLIAIGGGSNDRGVHFYHTFSGACLATINVAAQVTSLIWSTNRREIAVTFGYAQPEHPFRIAVFSWPDCQQVLAIPWLGEMRALYAIPYPGGPEETRPGESGSGHEEDDRQWWTRTNEEGCIVVASSDESVKFHEVWSGTKRMTGGNNKGLLGGSDILESLHGIDKEGPETIR</sequence>
<evidence type="ECO:0000256" key="3">
    <source>
        <dbReference type="SAM" id="MobiDB-lite"/>
    </source>
</evidence>
<dbReference type="GO" id="GO:1990757">
    <property type="term" value="F:ubiquitin ligase activator activity"/>
    <property type="evidence" value="ECO:0007669"/>
    <property type="project" value="TreeGrafter"/>
</dbReference>
<dbReference type="GeneID" id="28901604"/>
<dbReference type="InParanoid" id="A0A161U1N4"/>
<feature type="compositionally biased region" description="Polar residues" evidence="3">
    <location>
        <begin position="86"/>
        <end position="113"/>
    </location>
</feature>
<dbReference type="RefSeq" id="XP_018185459.1">
    <property type="nucleotide sequence ID" value="XM_018336467.1"/>
</dbReference>
<feature type="region of interest" description="Disordered" evidence="3">
    <location>
        <begin position="711"/>
        <end position="731"/>
    </location>
</feature>
<dbReference type="EMBL" id="KV407464">
    <property type="protein sequence ID" value="KZF19904.1"/>
    <property type="molecule type" value="Genomic_DNA"/>
</dbReference>
<keyword evidence="5" id="KW-1185">Reference proteome</keyword>
<dbReference type="InterPro" id="IPR036322">
    <property type="entry name" value="WD40_repeat_dom_sf"/>
</dbReference>
<protein>
    <submittedName>
        <fullName evidence="4">WD40 repeat-like protein</fullName>
    </submittedName>
</protein>
<proteinExistence type="predicted"/>
<organism evidence="4 5">
    <name type="scientific">Xylona heveae (strain CBS 132557 / TC161)</name>
    <dbReference type="NCBI Taxonomy" id="1328760"/>
    <lineage>
        <taxon>Eukaryota</taxon>
        <taxon>Fungi</taxon>
        <taxon>Dikarya</taxon>
        <taxon>Ascomycota</taxon>
        <taxon>Pezizomycotina</taxon>
        <taxon>Xylonomycetes</taxon>
        <taxon>Xylonales</taxon>
        <taxon>Xylonaceae</taxon>
        <taxon>Xylona</taxon>
    </lineage>
</organism>
<dbReference type="SUPFAM" id="SSF50978">
    <property type="entry name" value="WD40 repeat-like"/>
    <property type="match status" value="1"/>
</dbReference>
<dbReference type="AlphaFoldDB" id="A0A161U1N4"/>
<evidence type="ECO:0000313" key="5">
    <source>
        <dbReference type="Proteomes" id="UP000076632"/>
    </source>
</evidence>
<evidence type="ECO:0000256" key="1">
    <source>
        <dbReference type="ARBA" id="ARBA00022574"/>
    </source>
</evidence>
<gene>
    <name evidence="4" type="ORF">L228DRAFT_31197</name>
</gene>
<dbReference type="STRING" id="1328760.A0A161U1N4"/>
<dbReference type="Pfam" id="PF00400">
    <property type="entry name" value="WD40"/>
    <property type="match status" value="1"/>
</dbReference>
<evidence type="ECO:0000256" key="2">
    <source>
        <dbReference type="ARBA" id="ARBA00022737"/>
    </source>
</evidence>
<dbReference type="OrthoDB" id="10263272at2759"/>
<accession>A0A161U1N4</accession>